<dbReference type="Pfam" id="PF14070">
    <property type="entry name" value="YjfB_motility"/>
    <property type="match status" value="1"/>
</dbReference>
<reference evidence="1 3" key="1">
    <citation type="submission" date="2016-10" db="EMBL/GenBank/DDBJ databases">
        <title>Draft genome sequences of four alkaliphilic bacteria belonging to the Anaerobacillus genus.</title>
        <authorList>
            <person name="Bassil N.M."/>
            <person name="Lloyd J.R."/>
        </authorList>
    </citation>
    <scope>NUCLEOTIDE SEQUENCE [LARGE SCALE GENOMIC DNA]</scope>
    <source>
        <strain evidence="1 3">NB2006</strain>
    </source>
</reference>
<dbReference type="EMBL" id="CP063356">
    <property type="protein sequence ID" value="QOY33804.1"/>
    <property type="molecule type" value="Genomic_DNA"/>
</dbReference>
<dbReference type="OrthoDB" id="2942186at2"/>
<dbReference type="AlphaFoldDB" id="A0A1S2KTU0"/>
<dbReference type="EMBL" id="LQXD01000211">
    <property type="protein sequence ID" value="OIJ03501.1"/>
    <property type="molecule type" value="Genomic_DNA"/>
</dbReference>
<reference evidence="2 3" key="3">
    <citation type="journal article" date="2019" name="Int. J. Syst. Evol. Microbiol.">
        <title>Anaerobacillus isosaccharinicus sp. nov., an alkaliphilic bacterium which degrades isosaccharinic acid.</title>
        <authorList>
            <person name="Bassil N.M."/>
            <person name="Lloyd J.R."/>
        </authorList>
    </citation>
    <scope>NUCLEOTIDE SEQUENCE [LARGE SCALE GENOMIC DNA]</scope>
    <source>
        <strain evidence="2 3">NB2006</strain>
    </source>
</reference>
<dbReference type="RefSeq" id="WP_071319566.1">
    <property type="nucleotide sequence ID" value="NZ_CP063356.2"/>
</dbReference>
<dbReference type="Proteomes" id="UP000180175">
    <property type="component" value="Chromosome"/>
</dbReference>
<evidence type="ECO:0000313" key="3">
    <source>
        <dbReference type="Proteomes" id="UP000180175"/>
    </source>
</evidence>
<accession>A0A1S2KTU0</accession>
<proteinExistence type="predicted"/>
<keyword evidence="3" id="KW-1185">Reference proteome</keyword>
<protein>
    <submittedName>
        <fullName evidence="2">Putative motility protein</fullName>
    </submittedName>
</protein>
<dbReference type="InterPro" id="IPR025906">
    <property type="entry name" value="YjfB_motility"/>
</dbReference>
<name>A0A1S2KTU0_9BACI</name>
<evidence type="ECO:0000313" key="2">
    <source>
        <dbReference type="EMBL" id="QOY33804.1"/>
    </source>
</evidence>
<organism evidence="1 3">
    <name type="scientific">Anaerobacillus isosaccharinicus</name>
    <dbReference type="NCBI Taxonomy" id="1532552"/>
    <lineage>
        <taxon>Bacteria</taxon>
        <taxon>Bacillati</taxon>
        <taxon>Bacillota</taxon>
        <taxon>Bacilli</taxon>
        <taxon>Bacillales</taxon>
        <taxon>Bacillaceae</taxon>
        <taxon>Anaerobacillus</taxon>
    </lineage>
</organism>
<reference evidence="2" key="4">
    <citation type="submission" date="2020-10" db="EMBL/GenBank/DDBJ databases">
        <authorList>
            <person name="Bassil N.M."/>
            <person name="Lloyd J.R."/>
        </authorList>
    </citation>
    <scope>NUCLEOTIDE SEQUENCE</scope>
    <source>
        <strain evidence="2">NB2006</strain>
    </source>
</reference>
<dbReference type="KEGG" id="aia:AWH56_013660"/>
<reference evidence="2 3" key="2">
    <citation type="journal article" date="2017" name="Genome Announc.">
        <title>Draft Genome Sequences of Four Alkaliphilic Bacteria Belonging to the Anaerobacillus Genus.</title>
        <authorList>
            <person name="Bassil N.M."/>
            <person name="Lloyd J.R."/>
        </authorList>
    </citation>
    <scope>NUCLEOTIDE SEQUENCE [LARGE SCALE GENOMIC DNA]</scope>
    <source>
        <strain evidence="2 3">NB2006</strain>
    </source>
</reference>
<sequence length="64" mass="7016">MDLSKMMATNTQQLQHTLNLSLLKSSMNTQAVQAISMLEDITQPIHQMALGPHPTLGNSIDLRG</sequence>
<evidence type="ECO:0000313" key="1">
    <source>
        <dbReference type="EMBL" id="OIJ03501.1"/>
    </source>
</evidence>
<gene>
    <name evidence="2" type="ORF">AWH56_013660</name>
    <name evidence="1" type="ORF">AWH56_24660</name>
</gene>